<dbReference type="InterPro" id="IPR001137">
    <property type="entry name" value="Glyco_hydro_11"/>
</dbReference>
<dbReference type="Gene3D" id="2.60.120.180">
    <property type="match status" value="1"/>
</dbReference>
<dbReference type="InterPro" id="IPR013319">
    <property type="entry name" value="GH11/12"/>
</dbReference>
<dbReference type="PRINTS" id="PR00911">
    <property type="entry name" value="GLHYDRLASE11"/>
</dbReference>
<name>A0A345T2P3_9ACTN</name>
<dbReference type="GO" id="GO:0030247">
    <property type="term" value="F:polysaccharide binding"/>
    <property type="evidence" value="ECO:0007669"/>
    <property type="project" value="UniProtKB-UniRule"/>
</dbReference>
<evidence type="ECO:0000259" key="15">
    <source>
        <dbReference type="PROSITE" id="PS51173"/>
    </source>
</evidence>
<dbReference type="OrthoDB" id="9763050at2"/>
<dbReference type="PANTHER" id="PTHR46828:SF2">
    <property type="entry name" value="ENDO-1,4-BETA-XYLANASE A-RELATED"/>
    <property type="match status" value="1"/>
</dbReference>
<dbReference type="InterPro" id="IPR013320">
    <property type="entry name" value="ConA-like_dom_sf"/>
</dbReference>
<dbReference type="FunFam" id="2.60.120.180:FF:000001">
    <property type="entry name" value="Endo-1,4-beta-xylanase"/>
    <property type="match status" value="1"/>
</dbReference>
<feature type="compositionally biased region" description="Gly residues" evidence="13">
    <location>
        <begin position="232"/>
        <end position="283"/>
    </location>
</feature>
<dbReference type="PANTHER" id="PTHR46828">
    <property type="entry name" value="ENDO-1,4-BETA-XYLANASE A-RELATED"/>
    <property type="match status" value="1"/>
</dbReference>
<feature type="domain" description="GH11" evidence="16">
    <location>
        <begin position="44"/>
        <end position="230"/>
    </location>
</feature>
<dbReference type="RefSeq" id="WP_111491336.1">
    <property type="nucleotide sequence ID" value="NZ_CP031264.1"/>
</dbReference>
<evidence type="ECO:0000256" key="10">
    <source>
        <dbReference type="ARBA" id="ARBA00023326"/>
    </source>
</evidence>
<dbReference type="PROSITE" id="PS00776">
    <property type="entry name" value="GH11_1"/>
    <property type="match status" value="1"/>
</dbReference>
<dbReference type="InterPro" id="IPR001919">
    <property type="entry name" value="CBD2"/>
</dbReference>
<dbReference type="PROSITE" id="PS51173">
    <property type="entry name" value="CBM2"/>
    <property type="match status" value="1"/>
</dbReference>
<dbReference type="SUPFAM" id="SSF49899">
    <property type="entry name" value="Concanavalin A-like lectins/glucanases"/>
    <property type="match status" value="1"/>
</dbReference>
<keyword evidence="10 11" id="KW-0624">Polysaccharide degradation</keyword>
<evidence type="ECO:0000313" key="18">
    <source>
        <dbReference type="Proteomes" id="UP000249340"/>
    </source>
</evidence>
<proteinExistence type="inferred from homology"/>
<dbReference type="SUPFAM" id="SSF49384">
    <property type="entry name" value="Carbohydrate-binding domain"/>
    <property type="match status" value="1"/>
</dbReference>
<feature type="signal peptide" evidence="14">
    <location>
        <begin position="1"/>
        <end position="41"/>
    </location>
</feature>
<feature type="active site" description="Nucleophile" evidence="11">
    <location>
        <position position="128"/>
    </location>
</feature>
<dbReference type="KEGG" id="stri:C7M71_025470"/>
<evidence type="ECO:0000313" key="17">
    <source>
        <dbReference type="EMBL" id="AXI80248.1"/>
    </source>
</evidence>
<dbReference type="Pfam" id="PF00457">
    <property type="entry name" value="Glyco_hydro_11"/>
    <property type="match status" value="1"/>
</dbReference>
<dbReference type="InterPro" id="IPR012291">
    <property type="entry name" value="CBM2_carb-bd_dom_sf"/>
</dbReference>
<keyword evidence="9 11" id="KW-0326">Glycosidase</keyword>
<comment type="similarity">
    <text evidence="3 11 12">Belongs to the glycosyl hydrolase 11 (cellulase G) family.</text>
</comment>
<dbReference type="EMBL" id="CP031264">
    <property type="protein sequence ID" value="AXI80248.1"/>
    <property type="molecule type" value="Genomic_DNA"/>
</dbReference>
<gene>
    <name evidence="17" type="ORF">C7M71_025470</name>
</gene>
<dbReference type="SMART" id="SM00637">
    <property type="entry name" value="CBD_II"/>
    <property type="match status" value="1"/>
</dbReference>
<dbReference type="PROSITE" id="PS51761">
    <property type="entry name" value="GH11_3"/>
    <property type="match status" value="1"/>
</dbReference>
<evidence type="ECO:0000256" key="3">
    <source>
        <dbReference type="ARBA" id="ARBA00007792"/>
    </source>
</evidence>
<evidence type="ECO:0000256" key="5">
    <source>
        <dbReference type="ARBA" id="ARBA00022651"/>
    </source>
</evidence>
<evidence type="ECO:0000256" key="14">
    <source>
        <dbReference type="SAM" id="SignalP"/>
    </source>
</evidence>
<keyword evidence="5 11" id="KW-0858">Xylan degradation</keyword>
<sequence length="391" mass="39509">MGHVSARWTGGIRNRVRLLVGATCALALAVAALAMPSTASADTTITSNQTGTNNGYYYSFWTDGGGSVSMNLGSGGNYSTTWSNVGNFVAGKGWSTGARKSVNYSGSFNPSGNAYLALYGWTTNPLVEYYVVDNWGTYRPTGTFKGTVTSDGGTYDIYQTTRTNAPSIEGTKTFNQYWSVRQSKKTGGTITTGNHFDAWSKYGMNLGSFNYMILATEGYQSSGNSNITVSDGGSGSTTGGTTTGGTTTGGTTTGGTTTGGSTTGGATTGGTTTGGSTTGGGGTPGGCKVAYNPNSWPGGFTADVTITNTGSSAINGWNLGFTLPSGQSVANAWNANISPSSGAVTASNVSFNGQIPANGGTASFGFQGTWSGSSFSKPGSFTLNGTACSVA</sequence>
<dbReference type="EC" id="3.2.1.8" evidence="4 11"/>
<dbReference type="InterPro" id="IPR018208">
    <property type="entry name" value="GH11_AS_1"/>
</dbReference>
<dbReference type="Pfam" id="PF00553">
    <property type="entry name" value="CBM_2"/>
    <property type="match status" value="1"/>
</dbReference>
<protein>
    <recommendedName>
        <fullName evidence="4 11">Endo-1,4-beta-xylanase</fullName>
        <ecNumber evidence="4 11">3.2.1.8</ecNumber>
    </recommendedName>
</protein>
<reference evidence="18" key="1">
    <citation type="submission" date="2018-07" db="EMBL/GenBank/DDBJ databases">
        <title>Streptacidiphilus bronchialis DSM 106435 chromosome.</title>
        <authorList>
            <person name="Batra D."/>
            <person name="Gulvik C.A."/>
        </authorList>
    </citation>
    <scope>NUCLEOTIDE SEQUENCE [LARGE SCALE GENOMIC DNA]</scope>
    <source>
        <strain evidence="18">DSM 106435</strain>
    </source>
</reference>
<evidence type="ECO:0000256" key="1">
    <source>
        <dbReference type="ARBA" id="ARBA00000681"/>
    </source>
</evidence>
<evidence type="ECO:0000256" key="2">
    <source>
        <dbReference type="ARBA" id="ARBA00004851"/>
    </source>
</evidence>
<dbReference type="Gene3D" id="2.60.40.290">
    <property type="match status" value="1"/>
</dbReference>
<feature type="active site" description="Proton donor" evidence="11">
    <location>
        <position position="217"/>
    </location>
</feature>
<dbReference type="PROSITE" id="PS00777">
    <property type="entry name" value="GH11_2"/>
    <property type="match status" value="1"/>
</dbReference>
<keyword evidence="7 11" id="KW-0378">Hydrolase</keyword>
<evidence type="ECO:0000256" key="8">
    <source>
        <dbReference type="ARBA" id="ARBA00023277"/>
    </source>
</evidence>
<dbReference type="InterPro" id="IPR033119">
    <property type="entry name" value="GH11_AS_2"/>
</dbReference>
<evidence type="ECO:0000259" key="16">
    <source>
        <dbReference type="PROSITE" id="PS51761"/>
    </source>
</evidence>
<dbReference type="GO" id="GO:0045493">
    <property type="term" value="P:xylan catabolic process"/>
    <property type="evidence" value="ECO:0007669"/>
    <property type="project" value="UniProtKB-UniRule"/>
</dbReference>
<feature type="domain" description="CBM2" evidence="15">
    <location>
        <begin position="280"/>
        <end position="391"/>
    </location>
</feature>
<evidence type="ECO:0000256" key="7">
    <source>
        <dbReference type="ARBA" id="ARBA00022801"/>
    </source>
</evidence>
<organism evidence="17 18">
    <name type="scientific">Peterkaempfera bronchialis</name>
    <dbReference type="NCBI Taxonomy" id="2126346"/>
    <lineage>
        <taxon>Bacteria</taxon>
        <taxon>Bacillati</taxon>
        <taxon>Actinomycetota</taxon>
        <taxon>Actinomycetes</taxon>
        <taxon>Kitasatosporales</taxon>
        <taxon>Streptomycetaceae</taxon>
        <taxon>Peterkaempfera</taxon>
    </lineage>
</organism>
<accession>A0A345T2P3</accession>
<evidence type="ECO:0000256" key="12">
    <source>
        <dbReference type="RuleBase" id="RU362015"/>
    </source>
</evidence>
<dbReference type="AlphaFoldDB" id="A0A345T2P3"/>
<keyword evidence="6 14" id="KW-0732">Signal</keyword>
<dbReference type="InterPro" id="IPR033123">
    <property type="entry name" value="GH11_dom"/>
</dbReference>
<evidence type="ECO:0000256" key="4">
    <source>
        <dbReference type="ARBA" id="ARBA00012590"/>
    </source>
</evidence>
<evidence type="ECO:0000256" key="11">
    <source>
        <dbReference type="PROSITE-ProRule" id="PRU01097"/>
    </source>
</evidence>
<feature type="chain" id="PRO_5016980382" description="Endo-1,4-beta-xylanase" evidence="14">
    <location>
        <begin position="42"/>
        <end position="391"/>
    </location>
</feature>
<dbReference type="GO" id="GO:0031176">
    <property type="term" value="F:endo-1,4-beta-xylanase activity"/>
    <property type="evidence" value="ECO:0007669"/>
    <property type="project" value="UniProtKB-UniRule"/>
</dbReference>
<evidence type="ECO:0000256" key="13">
    <source>
        <dbReference type="SAM" id="MobiDB-lite"/>
    </source>
</evidence>
<dbReference type="InterPro" id="IPR008965">
    <property type="entry name" value="CBM2/CBM3_carb-bd_dom_sf"/>
</dbReference>
<evidence type="ECO:0000256" key="6">
    <source>
        <dbReference type="ARBA" id="ARBA00022729"/>
    </source>
</evidence>
<keyword evidence="8 11" id="KW-0119">Carbohydrate metabolism</keyword>
<comment type="catalytic activity">
    <reaction evidence="1 11 12">
        <text>Endohydrolysis of (1-&gt;4)-beta-D-xylosidic linkages in xylans.</text>
        <dbReference type="EC" id="3.2.1.8"/>
    </reaction>
</comment>
<dbReference type="UniPathway" id="UPA00114"/>
<feature type="region of interest" description="Disordered" evidence="13">
    <location>
        <begin position="226"/>
        <end position="283"/>
    </location>
</feature>
<dbReference type="Proteomes" id="UP000249340">
    <property type="component" value="Chromosome"/>
</dbReference>
<keyword evidence="18" id="KW-1185">Reference proteome</keyword>
<comment type="pathway">
    <text evidence="2 11 12">Glycan degradation; xylan degradation.</text>
</comment>
<evidence type="ECO:0000256" key="9">
    <source>
        <dbReference type="ARBA" id="ARBA00023295"/>
    </source>
</evidence>